<protein>
    <submittedName>
        <fullName evidence="2">Zinc-responsive transcriptional regulator</fullName>
    </submittedName>
</protein>
<reference evidence="2" key="2">
    <citation type="submission" date="2020-02" db="EMBL/GenBank/DDBJ databases">
        <authorList>
            <consortium name="NCBI Pathogen Detection Project"/>
        </authorList>
    </citation>
    <scope>NUCLEOTIDE SEQUENCE</scope>
    <source>
        <strain evidence="2">MA.136 KAW-12</strain>
        <strain evidence="1">MA.137 KAW-18</strain>
        <strain evidence="4">MA.138 KAW-19</strain>
        <strain evidence="3">MA.AU141 KAW-20</strain>
    </source>
</reference>
<evidence type="ECO:0000313" key="1">
    <source>
        <dbReference type="EMBL" id="HAF1439030.1"/>
    </source>
</evidence>
<sequence length="24" mass="2894">NQDVDLLNRRGYTRAVNLYNRETL</sequence>
<feature type="non-terminal residue" evidence="2">
    <location>
        <position position="1"/>
    </location>
</feature>
<dbReference type="EMBL" id="DAAVTM010000022">
    <property type="protein sequence ID" value="HAF5824519.1"/>
    <property type="molecule type" value="Genomic_DNA"/>
</dbReference>
<accession>A0A742MW68</accession>
<gene>
    <name evidence="2" type="primary">zntR</name>
    <name evidence="1" type="ORF">G8M83_004571</name>
    <name evidence="4" type="ORF">G8N39_004579</name>
    <name evidence="3" type="ORF">G8N83_004577</name>
    <name evidence="2" type="ORF">G9B70_004571</name>
</gene>
<evidence type="ECO:0000313" key="2">
    <source>
        <dbReference type="EMBL" id="HAF1478985.1"/>
    </source>
</evidence>
<dbReference type="AlphaFoldDB" id="A0A742MW68"/>
<dbReference type="EMBL" id="DAAULZ010000022">
    <property type="protein sequence ID" value="HAF1439030.1"/>
    <property type="molecule type" value="Genomic_DNA"/>
</dbReference>
<name>A0A742MW68_SALER</name>
<proteinExistence type="predicted"/>
<reference evidence="2" key="1">
    <citation type="journal article" date="2018" name="Genome Biol.">
        <title>SKESA: strategic k-mer extension for scrupulous assemblies.</title>
        <authorList>
            <person name="Souvorov A."/>
            <person name="Agarwala R."/>
            <person name="Lipman D.J."/>
        </authorList>
    </citation>
    <scope>NUCLEOTIDE SEQUENCE</scope>
    <source>
        <strain evidence="2">MA.136 KAW-12</strain>
        <strain evidence="1">MA.137 KAW-18</strain>
        <strain evidence="4">MA.138 KAW-19</strain>
        <strain evidence="3">MA.AU141 KAW-20</strain>
    </source>
</reference>
<evidence type="ECO:0000313" key="3">
    <source>
        <dbReference type="EMBL" id="HAF2283140.1"/>
    </source>
</evidence>
<comment type="caution">
    <text evidence="2">The sequence shown here is derived from an EMBL/GenBank/DDBJ whole genome shotgun (WGS) entry which is preliminary data.</text>
</comment>
<dbReference type="EMBL" id="DAAUQA010000021">
    <property type="protein sequence ID" value="HAF2283140.1"/>
    <property type="molecule type" value="Genomic_DNA"/>
</dbReference>
<organism evidence="2">
    <name type="scientific">Salmonella enterica</name>
    <name type="common">Salmonella choleraesuis</name>
    <dbReference type="NCBI Taxonomy" id="28901"/>
    <lineage>
        <taxon>Bacteria</taxon>
        <taxon>Pseudomonadati</taxon>
        <taxon>Pseudomonadota</taxon>
        <taxon>Gammaproteobacteria</taxon>
        <taxon>Enterobacterales</taxon>
        <taxon>Enterobacteriaceae</taxon>
        <taxon>Salmonella</taxon>
    </lineage>
</organism>
<evidence type="ECO:0000313" key="4">
    <source>
        <dbReference type="EMBL" id="HAF5824519.1"/>
    </source>
</evidence>
<dbReference type="EMBL" id="DAAUNE010000022">
    <property type="protein sequence ID" value="HAF1478985.1"/>
    <property type="molecule type" value="Genomic_DNA"/>
</dbReference>